<sequence>MAEIRKSESRTSKVGGFIRSVQEAIPLGVPPILRRFWKFTKEESKEFAKHLKDPEEKEKELIKKVIKSFKT</sequence>
<dbReference type="Proteomes" id="UP000179242">
    <property type="component" value="Unassembled WGS sequence"/>
</dbReference>
<protein>
    <submittedName>
        <fullName evidence="1">Uncharacterized protein</fullName>
    </submittedName>
</protein>
<accession>A0A1F4U775</accession>
<proteinExistence type="predicted"/>
<organism evidence="1 2">
    <name type="scientific">candidate division WOR-1 bacterium RIFOXYC2_FULL_46_14</name>
    <dbReference type="NCBI Taxonomy" id="1802587"/>
    <lineage>
        <taxon>Bacteria</taxon>
        <taxon>Bacillati</taxon>
        <taxon>Saganbacteria</taxon>
    </lineage>
</organism>
<evidence type="ECO:0000313" key="1">
    <source>
        <dbReference type="EMBL" id="OGC40814.1"/>
    </source>
</evidence>
<dbReference type="EMBL" id="MEUJ01000002">
    <property type="protein sequence ID" value="OGC40814.1"/>
    <property type="molecule type" value="Genomic_DNA"/>
</dbReference>
<dbReference type="AlphaFoldDB" id="A0A1F4U775"/>
<evidence type="ECO:0000313" key="2">
    <source>
        <dbReference type="Proteomes" id="UP000179242"/>
    </source>
</evidence>
<comment type="caution">
    <text evidence="1">The sequence shown here is derived from an EMBL/GenBank/DDBJ whole genome shotgun (WGS) entry which is preliminary data.</text>
</comment>
<name>A0A1F4U775_UNCSA</name>
<gene>
    <name evidence="1" type="ORF">A2438_00760</name>
</gene>
<reference evidence="1 2" key="1">
    <citation type="journal article" date="2016" name="Nat. Commun.">
        <title>Thousands of microbial genomes shed light on interconnected biogeochemical processes in an aquifer system.</title>
        <authorList>
            <person name="Anantharaman K."/>
            <person name="Brown C.T."/>
            <person name="Hug L.A."/>
            <person name="Sharon I."/>
            <person name="Castelle C.J."/>
            <person name="Probst A.J."/>
            <person name="Thomas B.C."/>
            <person name="Singh A."/>
            <person name="Wilkins M.J."/>
            <person name="Karaoz U."/>
            <person name="Brodie E.L."/>
            <person name="Williams K.H."/>
            <person name="Hubbard S.S."/>
            <person name="Banfield J.F."/>
        </authorList>
    </citation>
    <scope>NUCLEOTIDE SEQUENCE [LARGE SCALE GENOMIC DNA]</scope>
</reference>